<evidence type="ECO:0000313" key="1">
    <source>
        <dbReference type="EMBL" id="CDJ65001.1"/>
    </source>
</evidence>
<proteinExistence type="predicted"/>
<organism evidence="1 2">
    <name type="scientific">Eimeria necatrix</name>
    <dbReference type="NCBI Taxonomy" id="51315"/>
    <lineage>
        <taxon>Eukaryota</taxon>
        <taxon>Sar</taxon>
        <taxon>Alveolata</taxon>
        <taxon>Apicomplexa</taxon>
        <taxon>Conoidasida</taxon>
        <taxon>Coccidia</taxon>
        <taxon>Eucoccidiorida</taxon>
        <taxon>Eimeriorina</taxon>
        <taxon>Eimeriidae</taxon>
        <taxon>Eimeria</taxon>
    </lineage>
</organism>
<dbReference type="GeneID" id="25472841"/>
<dbReference type="OrthoDB" id="346528at2759"/>
<accession>U6MLV0</accession>
<evidence type="ECO:0000313" key="2">
    <source>
        <dbReference type="Proteomes" id="UP000030754"/>
    </source>
</evidence>
<name>U6MLV0_9EIME</name>
<dbReference type="AlphaFoldDB" id="U6MLV0"/>
<dbReference type="RefSeq" id="XP_013433468.1">
    <property type="nucleotide sequence ID" value="XM_013578014.1"/>
</dbReference>
<gene>
    <name evidence="1" type="ORF">ENH_00026730</name>
</gene>
<keyword evidence="2" id="KW-1185">Reference proteome</keyword>
<dbReference type="EMBL" id="HG723041">
    <property type="protein sequence ID" value="CDJ65001.1"/>
    <property type="molecule type" value="Genomic_DNA"/>
</dbReference>
<reference evidence="1" key="1">
    <citation type="submission" date="2013-10" db="EMBL/GenBank/DDBJ databases">
        <title>Genomic analysis of the causative agents of coccidiosis in chickens.</title>
        <authorList>
            <person name="Reid A.J."/>
            <person name="Blake D."/>
            <person name="Billington K."/>
            <person name="Browne H."/>
            <person name="Dunn M."/>
            <person name="Hung S."/>
            <person name="Kawahara F."/>
            <person name="Miranda-Saavedra D."/>
            <person name="Mourier T."/>
            <person name="Nagra H."/>
            <person name="Otto T.D."/>
            <person name="Rawlings N."/>
            <person name="Sanchez A."/>
            <person name="Sanders M."/>
            <person name="Subramaniam C."/>
            <person name="Tay Y."/>
            <person name="Dear P."/>
            <person name="Doerig C."/>
            <person name="Gruber A."/>
            <person name="Parkinson J."/>
            <person name="Shirley M."/>
            <person name="Wan K.L."/>
            <person name="Berriman M."/>
            <person name="Tomley F."/>
            <person name="Pain A."/>
        </authorList>
    </citation>
    <scope>NUCLEOTIDE SEQUENCE [LARGE SCALE GENOMIC DNA]</scope>
    <source>
        <strain evidence="1">Houghton</strain>
    </source>
</reference>
<sequence>MFLSSAYLCRSAISRGLYSGLFSPASCATTGTSLALPQQQKRFLGNEVRGPDFDPLNVNTWKLKPHMAVVSSGIYGRAQSYGEFKQFCESLRLLMFVFGSAVLAADMLLIHPTRSVYWRSLSPLRWPGLLVCSFFGCKDTKGVFDYEQEGCTTSPDGTIRTAAYAAFERMMR</sequence>
<protein>
    <submittedName>
        <fullName evidence="1">Uncharacterized protein</fullName>
    </submittedName>
</protein>
<dbReference type="Proteomes" id="UP000030754">
    <property type="component" value="Unassembled WGS sequence"/>
</dbReference>
<reference evidence="1" key="2">
    <citation type="submission" date="2013-10" db="EMBL/GenBank/DDBJ databases">
        <authorList>
            <person name="Aslett M."/>
        </authorList>
    </citation>
    <scope>NUCLEOTIDE SEQUENCE [LARGE SCALE GENOMIC DNA]</scope>
    <source>
        <strain evidence="1">Houghton</strain>
    </source>
</reference>
<dbReference type="VEuPathDB" id="ToxoDB:ENH_00026730"/>